<gene>
    <name evidence="16" type="ORF">BCV69DRAFT_285146</name>
</gene>
<evidence type="ECO:0000256" key="12">
    <source>
        <dbReference type="PIRSR" id="PIRSR607828-1"/>
    </source>
</evidence>
<accession>A0A316TZ61</accession>
<evidence type="ECO:0000256" key="8">
    <source>
        <dbReference type="ARBA" id="ARBA00023002"/>
    </source>
</evidence>
<keyword evidence="9 13" id="KW-0408">Iron</keyword>
<evidence type="ECO:0000256" key="7">
    <source>
        <dbReference type="ARBA" id="ARBA00022723"/>
    </source>
</evidence>
<evidence type="ECO:0000313" key="17">
    <source>
        <dbReference type="Proteomes" id="UP000245942"/>
    </source>
</evidence>
<comment type="pathway">
    <text evidence="2 14">Polyol metabolism; myo-inositol degradation into D-glucuronate; D-glucuronate from myo-inositol: step 1/1.</text>
</comment>
<dbReference type="Proteomes" id="UP000245942">
    <property type="component" value="Unassembled WGS sequence"/>
</dbReference>
<reference evidence="16 17" key="1">
    <citation type="journal article" date="2018" name="Mol. Biol. Evol.">
        <title>Broad Genomic Sampling Reveals a Smut Pathogenic Ancestry of the Fungal Clade Ustilaginomycotina.</title>
        <authorList>
            <person name="Kijpornyongpan T."/>
            <person name="Mondo S.J."/>
            <person name="Barry K."/>
            <person name="Sandor L."/>
            <person name="Lee J."/>
            <person name="Lipzen A."/>
            <person name="Pangilinan J."/>
            <person name="LaButti K."/>
            <person name="Hainaut M."/>
            <person name="Henrissat B."/>
            <person name="Grigoriev I.V."/>
            <person name="Spatafora J.W."/>
            <person name="Aime M.C."/>
        </authorList>
    </citation>
    <scope>NUCLEOTIDE SEQUENCE [LARGE SCALE GENOMIC DNA]</scope>
    <source>
        <strain evidence="16 17">MCA 4718</strain>
    </source>
</reference>
<dbReference type="GO" id="GO:0005737">
    <property type="term" value="C:cytoplasm"/>
    <property type="evidence" value="ECO:0007669"/>
    <property type="project" value="UniProtKB-SubCell"/>
</dbReference>
<dbReference type="Gene3D" id="1.10.3210.10">
    <property type="entry name" value="Hypothetical protein af1432"/>
    <property type="match status" value="1"/>
</dbReference>
<feature type="binding site" evidence="13">
    <location>
        <position position="165"/>
    </location>
    <ligand>
        <name>Fe cation</name>
        <dbReference type="ChEBI" id="CHEBI:24875"/>
        <label>1</label>
    </ligand>
</feature>
<evidence type="ECO:0000256" key="9">
    <source>
        <dbReference type="ARBA" id="ARBA00023004"/>
    </source>
</evidence>
<keyword evidence="6 14" id="KW-0963">Cytoplasm</keyword>
<evidence type="ECO:0000256" key="3">
    <source>
        <dbReference type="ARBA" id="ARBA00005286"/>
    </source>
</evidence>
<feature type="binding site" evidence="12">
    <location>
        <position position="193"/>
    </location>
    <ligand>
        <name>substrate</name>
    </ligand>
</feature>
<dbReference type="PANTHER" id="PTHR12588">
    <property type="entry name" value="MYOINOSITOL OXYGENASE"/>
    <property type="match status" value="1"/>
</dbReference>
<evidence type="ECO:0000256" key="5">
    <source>
        <dbReference type="ARBA" id="ARBA00019269"/>
    </source>
</evidence>
<feature type="binding site" evidence="13">
    <location>
        <position position="320"/>
    </location>
    <ligand>
        <name>Fe cation</name>
        <dbReference type="ChEBI" id="CHEBI:24875"/>
        <label>1</label>
    </ligand>
</feature>
<comment type="similarity">
    <text evidence="3 14">Belongs to the myo-inositol oxygenase family.</text>
</comment>
<feature type="binding site" evidence="13">
    <location>
        <position position="285"/>
    </location>
    <ligand>
        <name>Fe cation</name>
        <dbReference type="ChEBI" id="CHEBI:24875"/>
        <label>1</label>
    </ligand>
</feature>
<dbReference type="EMBL" id="KZ819336">
    <property type="protein sequence ID" value="PWN18519.1"/>
    <property type="molecule type" value="Genomic_DNA"/>
</dbReference>
<feature type="compositionally biased region" description="Basic and acidic residues" evidence="15">
    <location>
        <begin position="60"/>
        <end position="71"/>
    </location>
</feature>
<evidence type="ECO:0000256" key="15">
    <source>
        <dbReference type="SAM" id="MobiDB-lite"/>
    </source>
</evidence>
<dbReference type="GO" id="GO:0050113">
    <property type="term" value="F:inositol oxygenase activity"/>
    <property type="evidence" value="ECO:0007669"/>
    <property type="project" value="UniProtKB-UniRule"/>
</dbReference>
<proteinExistence type="inferred from homology"/>
<evidence type="ECO:0000256" key="1">
    <source>
        <dbReference type="ARBA" id="ARBA00004496"/>
    </source>
</evidence>
<dbReference type="STRING" id="1684307.A0A316TZ61"/>
<evidence type="ECO:0000256" key="2">
    <source>
        <dbReference type="ARBA" id="ARBA00005167"/>
    </source>
</evidence>
<evidence type="ECO:0000256" key="10">
    <source>
        <dbReference type="ARBA" id="ARBA00029668"/>
    </source>
</evidence>
<keyword evidence="17" id="KW-1185">Reference proteome</keyword>
<protein>
    <recommendedName>
        <fullName evidence="5 14">Inositol oxygenase</fullName>
        <ecNumber evidence="4 14">1.13.99.1</ecNumber>
    </recommendedName>
    <alternativeName>
        <fullName evidence="10 14">Myo-inositol oxygenase</fullName>
    </alternativeName>
</protein>
<feature type="binding site" evidence="13">
    <location>
        <position position="189"/>
    </location>
    <ligand>
        <name>Fe cation</name>
        <dbReference type="ChEBI" id="CHEBI:24875"/>
        <label>1</label>
    </ligand>
</feature>
<feature type="binding site" evidence="12">
    <location>
        <position position="95"/>
    </location>
    <ligand>
        <name>substrate</name>
    </ligand>
</feature>
<feature type="binding site" evidence="12">
    <location>
        <begin position="152"/>
        <end position="154"/>
    </location>
    <ligand>
        <name>substrate</name>
    </ligand>
</feature>
<comment type="cofactor">
    <cofactor evidence="13 14">
        <name>Fe cation</name>
        <dbReference type="ChEBI" id="CHEBI:24875"/>
    </cofactor>
    <text evidence="13 14">Binds 2 iron ions per subunit.</text>
</comment>
<dbReference type="PANTHER" id="PTHR12588:SF0">
    <property type="entry name" value="INOSITOL OXYGENASE"/>
    <property type="match status" value="1"/>
</dbReference>
<dbReference type="GO" id="GO:0005506">
    <property type="term" value="F:iron ion binding"/>
    <property type="evidence" value="ECO:0007669"/>
    <property type="project" value="InterPro"/>
</dbReference>
<feature type="binding site" evidence="12">
    <location>
        <begin position="208"/>
        <end position="209"/>
    </location>
    <ligand>
        <name>substrate</name>
    </ligand>
</feature>
<dbReference type="AlphaFoldDB" id="A0A316TZ61"/>
<organism evidence="16 17">
    <name type="scientific">Pseudomicrostroma glucosiphilum</name>
    <dbReference type="NCBI Taxonomy" id="1684307"/>
    <lineage>
        <taxon>Eukaryota</taxon>
        <taxon>Fungi</taxon>
        <taxon>Dikarya</taxon>
        <taxon>Basidiomycota</taxon>
        <taxon>Ustilaginomycotina</taxon>
        <taxon>Exobasidiomycetes</taxon>
        <taxon>Microstromatales</taxon>
        <taxon>Microstromatales incertae sedis</taxon>
        <taxon>Pseudomicrostroma</taxon>
    </lineage>
</organism>
<dbReference type="Pfam" id="PF05153">
    <property type="entry name" value="MIOX"/>
    <property type="match status" value="1"/>
</dbReference>
<dbReference type="GeneID" id="37015030"/>
<dbReference type="RefSeq" id="XP_025345679.1">
    <property type="nucleotide sequence ID" value="XM_025493296.1"/>
</dbReference>
<feature type="region of interest" description="Disordered" evidence="15">
    <location>
        <begin position="58"/>
        <end position="85"/>
    </location>
</feature>
<dbReference type="EC" id="1.13.99.1" evidence="4 14"/>
<dbReference type="OrthoDB" id="5151075at2759"/>
<dbReference type="SUPFAM" id="SSF109604">
    <property type="entry name" value="HD-domain/PDEase-like"/>
    <property type="match status" value="1"/>
</dbReference>
<dbReference type="UniPathway" id="UPA00111">
    <property type="reaction ID" value="UER00527"/>
</dbReference>
<dbReference type="InterPro" id="IPR007828">
    <property type="entry name" value="Inositol_oxygenase"/>
</dbReference>
<evidence type="ECO:0000313" key="16">
    <source>
        <dbReference type="EMBL" id="PWN18519.1"/>
    </source>
</evidence>
<evidence type="ECO:0000256" key="14">
    <source>
        <dbReference type="RuleBase" id="RU367039"/>
    </source>
</evidence>
<dbReference type="GO" id="GO:0019310">
    <property type="term" value="P:inositol catabolic process"/>
    <property type="evidence" value="ECO:0007669"/>
    <property type="project" value="UniProtKB-UniRule"/>
</dbReference>
<keyword evidence="7 13" id="KW-0479">Metal-binding</keyword>
<feature type="binding site" evidence="13">
    <location>
        <position position="190"/>
    </location>
    <ligand>
        <name>Fe cation</name>
        <dbReference type="ChEBI" id="CHEBI:24875"/>
        <label>1</label>
    </ligand>
</feature>
<evidence type="ECO:0000256" key="6">
    <source>
        <dbReference type="ARBA" id="ARBA00022490"/>
    </source>
</evidence>
<evidence type="ECO:0000256" key="13">
    <source>
        <dbReference type="PIRSR" id="PIRSR607828-2"/>
    </source>
</evidence>
<feature type="region of interest" description="Disordered" evidence="15">
    <location>
        <begin position="1"/>
        <end position="45"/>
    </location>
</feature>
<comment type="subcellular location">
    <subcellularLocation>
        <location evidence="1 14">Cytoplasm</location>
    </subcellularLocation>
</comment>
<evidence type="ECO:0000256" key="11">
    <source>
        <dbReference type="ARBA" id="ARBA00048271"/>
    </source>
</evidence>
<feature type="binding site" evidence="12">
    <location>
        <begin position="285"/>
        <end position="286"/>
    </location>
    <ligand>
        <name>substrate</name>
    </ligand>
</feature>
<comment type="catalytic activity">
    <reaction evidence="11 14">
        <text>myo-inositol + O2 = D-glucuronate + H2O + H(+)</text>
        <dbReference type="Rhea" id="RHEA:23696"/>
        <dbReference type="ChEBI" id="CHEBI:15377"/>
        <dbReference type="ChEBI" id="CHEBI:15378"/>
        <dbReference type="ChEBI" id="CHEBI:15379"/>
        <dbReference type="ChEBI" id="CHEBI:17268"/>
        <dbReference type="ChEBI" id="CHEBI:58720"/>
        <dbReference type="EC" id="1.13.99.1"/>
    </reaction>
</comment>
<name>A0A316TZ61_9BASI</name>
<keyword evidence="8 14" id="KW-0560">Oxidoreductase</keyword>
<evidence type="ECO:0000256" key="4">
    <source>
        <dbReference type="ARBA" id="ARBA00011919"/>
    </source>
</evidence>
<feature type="binding site" evidence="13">
    <location>
        <position position="260"/>
    </location>
    <ligand>
        <name>Fe cation</name>
        <dbReference type="ChEBI" id="CHEBI:24875"/>
        <label>1</label>
    </ligand>
</feature>
<sequence length="352" mass="39781">MAPTALVDSYPPVSHDFNAGDLTPIQSKKLPSAAPLSPNAGAEMDAVSDAVDTINAYLGEHPDAPRPKNVEEAEDDSWKTSGSKFDAEKDKDQFRNYEDAMDSVKNFYAEQHARQTVEYNIAMREKYLGKDREVNARMTIWEAIDKLDELVDESDPDTSLTQSQHLLQTAEAMRRDGKPDWMQLTGLLHDLGKLLVFFGAKGQWDVVGDTFVVGAAFAPENVYPSTFEQNPDSVDPQYNTELGMYERGCGLEKVMLSWGHDEYMYHILKSQSTIPKAGLDMVRYHSFYPWHRGGAYRQFHKADGSDEDALQATLAFNAYDLYSKSDEPPQMEELRDYYSALIDKYVPGVIEW</sequence>